<evidence type="ECO:0000256" key="3">
    <source>
        <dbReference type="ARBA" id="ARBA00013208"/>
    </source>
</evidence>
<dbReference type="PROSITE" id="PS00760">
    <property type="entry name" value="SPASE_I_2"/>
    <property type="match status" value="1"/>
</dbReference>
<dbReference type="Pfam" id="PF10502">
    <property type="entry name" value="Peptidase_S26"/>
    <property type="match status" value="1"/>
</dbReference>
<comment type="catalytic activity">
    <reaction evidence="1 8">
        <text>Cleavage of hydrophobic, N-terminal signal or leader sequences from secreted and periplasmic proteins.</text>
        <dbReference type="EC" id="3.4.21.89"/>
    </reaction>
</comment>
<dbReference type="InterPro" id="IPR019756">
    <property type="entry name" value="Pept_S26A_signal_pept_1_Ser-AS"/>
</dbReference>
<dbReference type="EMBL" id="CP012332">
    <property type="protein sequence ID" value="AKU91028.1"/>
    <property type="molecule type" value="Genomic_DNA"/>
</dbReference>
<evidence type="ECO:0000259" key="10">
    <source>
        <dbReference type="Pfam" id="PF10502"/>
    </source>
</evidence>
<dbReference type="AlphaFoldDB" id="A0A0K1PBW2"/>
<keyword evidence="6 8" id="KW-0378">Hydrolase</keyword>
<dbReference type="OrthoDB" id="9815782at2"/>
<comment type="subcellular location">
    <subcellularLocation>
        <location evidence="9">Membrane</location>
        <topology evidence="9">Single-pass type II membrane protein</topology>
    </subcellularLocation>
</comment>
<dbReference type="InterPro" id="IPR019758">
    <property type="entry name" value="Pept_S26A_signal_pept_1_CS"/>
</dbReference>
<keyword evidence="8" id="KW-1133">Transmembrane helix</keyword>
<dbReference type="STRING" id="1391653.AKJ08_1415"/>
<dbReference type="GO" id="GO:0006465">
    <property type="term" value="P:signal peptide processing"/>
    <property type="evidence" value="ECO:0007669"/>
    <property type="project" value="InterPro"/>
</dbReference>
<sequence>MSITKNEALAAATTAVGGAKPKKARKEQKGFFGLVRSVGPALAVALGIRAFLFEPFSIPSGSMLPTLQIGDYVVVSKFAYGVRIPFTNRMLFQAATPMRGDVIVFERPTVEPETLIKRVIGLPGETIAIVDGVLQVNGEAQPRDLLEKGYGFDDYDEHRRQWRGSSADLYVERLAEPDGSHRHFVMEQIRGLPSQGPWRVPEGHVLVLGDNRDNSADSRVFGFVPLGNIRGRADVVGFSWGKDGLRTDRIMRSLDAKVPEGA</sequence>
<keyword evidence="12" id="KW-1185">Reference proteome</keyword>
<dbReference type="InterPro" id="IPR036286">
    <property type="entry name" value="LexA/Signal_pep-like_sf"/>
</dbReference>
<dbReference type="PROSITE" id="PS00761">
    <property type="entry name" value="SPASE_I_3"/>
    <property type="match status" value="1"/>
</dbReference>
<reference evidence="11 12" key="1">
    <citation type="submission" date="2015-08" db="EMBL/GenBank/DDBJ databases">
        <authorList>
            <person name="Babu N.S."/>
            <person name="Beckwith C.J."/>
            <person name="Beseler K.G."/>
            <person name="Brison A."/>
            <person name="Carone J.V."/>
            <person name="Caskin T.P."/>
            <person name="Diamond M."/>
            <person name="Durham M.E."/>
            <person name="Foxe J.M."/>
            <person name="Go M."/>
            <person name="Henderson B.A."/>
            <person name="Jones I.B."/>
            <person name="McGettigan J.A."/>
            <person name="Micheletti S.J."/>
            <person name="Nasrallah M.E."/>
            <person name="Ortiz D."/>
            <person name="Piller C.R."/>
            <person name="Privatt S.R."/>
            <person name="Schneider S.L."/>
            <person name="Sharp S."/>
            <person name="Smith T.C."/>
            <person name="Stanton J.D."/>
            <person name="Ullery H.E."/>
            <person name="Wilson R.J."/>
            <person name="Serrano M.G."/>
            <person name="Buck G."/>
            <person name="Lee V."/>
            <person name="Wang Y."/>
            <person name="Carvalho R."/>
            <person name="Voegtly L."/>
            <person name="Shi R."/>
            <person name="Duckworth R."/>
            <person name="Johnson A."/>
            <person name="Loviza R."/>
            <person name="Walstead R."/>
            <person name="Shah Z."/>
            <person name="Kiflezghi M."/>
            <person name="Wade K."/>
            <person name="Ball S.L."/>
            <person name="Bradley K.W."/>
            <person name="Asai D.J."/>
            <person name="Bowman C.A."/>
            <person name="Russell D.A."/>
            <person name="Pope W.H."/>
            <person name="Jacobs-Sera D."/>
            <person name="Hendrix R.W."/>
            <person name="Hatfull G.F."/>
        </authorList>
    </citation>
    <scope>NUCLEOTIDE SEQUENCE [LARGE SCALE GENOMIC DNA]</scope>
    <source>
        <strain evidence="11 12">DSM 27710</strain>
    </source>
</reference>
<keyword evidence="5 8" id="KW-0645">Protease</keyword>
<dbReference type="SUPFAM" id="SSF51306">
    <property type="entry name" value="LexA/Signal peptidase"/>
    <property type="match status" value="1"/>
</dbReference>
<organism evidence="11 12">
    <name type="scientific">Vulgatibacter incomptus</name>
    <dbReference type="NCBI Taxonomy" id="1391653"/>
    <lineage>
        <taxon>Bacteria</taxon>
        <taxon>Pseudomonadati</taxon>
        <taxon>Myxococcota</taxon>
        <taxon>Myxococcia</taxon>
        <taxon>Myxococcales</taxon>
        <taxon>Cystobacterineae</taxon>
        <taxon>Vulgatibacteraceae</taxon>
        <taxon>Vulgatibacter</taxon>
    </lineage>
</organism>
<dbReference type="GO" id="GO:0009003">
    <property type="term" value="F:signal peptidase activity"/>
    <property type="evidence" value="ECO:0007669"/>
    <property type="project" value="UniProtKB-EC"/>
</dbReference>
<evidence type="ECO:0000256" key="4">
    <source>
        <dbReference type="ARBA" id="ARBA00019232"/>
    </source>
</evidence>
<dbReference type="RefSeq" id="WP_050725401.1">
    <property type="nucleotide sequence ID" value="NZ_CP012332.1"/>
</dbReference>
<dbReference type="PRINTS" id="PR00727">
    <property type="entry name" value="LEADERPTASE"/>
</dbReference>
<name>A0A0K1PBW2_9BACT</name>
<keyword evidence="8" id="KW-0812">Transmembrane</keyword>
<dbReference type="NCBIfam" id="TIGR02227">
    <property type="entry name" value="sigpep_I_bact"/>
    <property type="match status" value="1"/>
</dbReference>
<evidence type="ECO:0000256" key="6">
    <source>
        <dbReference type="ARBA" id="ARBA00022801"/>
    </source>
</evidence>
<dbReference type="PATRIC" id="fig|1391653.3.peg.1486"/>
<dbReference type="EC" id="3.4.21.89" evidence="3 8"/>
<dbReference type="CDD" id="cd06530">
    <property type="entry name" value="S26_SPase_I"/>
    <property type="match status" value="1"/>
</dbReference>
<protein>
    <recommendedName>
        <fullName evidence="4 8">Signal peptidase I</fullName>
        <ecNumber evidence="3 8">3.4.21.89</ecNumber>
    </recommendedName>
</protein>
<keyword evidence="8" id="KW-0472">Membrane</keyword>
<evidence type="ECO:0000313" key="11">
    <source>
        <dbReference type="EMBL" id="AKU91028.1"/>
    </source>
</evidence>
<dbReference type="PANTHER" id="PTHR43390:SF1">
    <property type="entry name" value="CHLOROPLAST PROCESSING PEPTIDASE"/>
    <property type="match status" value="1"/>
</dbReference>
<evidence type="ECO:0000256" key="9">
    <source>
        <dbReference type="RuleBase" id="RU362042"/>
    </source>
</evidence>
<dbReference type="InterPro" id="IPR019757">
    <property type="entry name" value="Pept_S26A_signal_pept_1_Lys-AS"/>
</dbReference>
<feature type="active site" evidence="7">
    <location>
        <position position="62"/>
    </location>
</feature>
<dbReference type="Gene3D" id="2.10.109.10">
    <property type="entry name" value="Umud Fragment, subunit A"/>
    <property type="match status" value="1"/>
</dbReference>
<gene>
    <name evidence="11" type="ORF">AKJ08_1415</name>
</gene>
<dbReference type="GO" id="GO:0004252">
    <property type="term" value="F:serine-type endopeptidase activity"/>
    <property type="evidence" value="ECO:0007669"/>
    <property type="project" value="InterPro"/>
</dbReference>
<evidence type="ECO:0000256" key="7">
    <source>
        <dbReference type="PIRSR" id="PIRSR600223-1"/>
    </source>
</evidence>
<evidence type="ECO:0000256" key="1">
    <source>
        <dbReference type="ARBA" id="ARBA00000677"/>
    </source>
</evidence>
<feature type="transmembrane region" description="Helical" evidence="8">
    <location>
        <begin position="30"/>
        <end position="52"/>
    </location>
</feature>
<feature type="active site" evidence="7">
    <location>
        <position position="117"/>
    </location>
</feature>
<dbReference type="KEGG" id="vin:AKJ08_1415"/>
<dbReference type="InterPro" id="IPR019533">
    <property type="entry name" value="Peptidase_S26"/>
</dbReference>
<evidence type="ECO:0000313" key="12">
    <source>
        <dbReference type="Proteomes" id="UP000055590"/>
    </source>
</evidence>
<dbReference type="PANTHER" id="PTHR43390">
    <property type="entry name" value="SIGNAL PEPTIDASE I"/>
    <property type="match status" value="1"/>
</dbReference>
<evidence type="ECO:0000256" key="8">
    <source>
        <dbReference type="RuleBase" id="RU003993"/>
    </source>
</evidence>
<dbReference type="PROSITE" id="PS00501">
    <property type="entry name" value="SPASE_I_1"/>
    <property type="match status" value="1"/>
</dbReference>
<proteinExistence type="inferred from homology"/>
<dbReference type="InterPro" id="IPR000223">
    <property type="entry name" value="Pept_S26A_signal_pept_1"/>
</dbReference>
<feature type="domain" description="Peptidase S26" evidence="10">
    <location>
        <begin position="34"/>
        <end position="236"/>
    </location>
</feature>
<comment type="similarity">
    <text evidence="2 9">Belongs to the peptidase S26 family.</text>
</comment>
<dbReference type="Proteomes" id="UP000055590">
    <property type="component" value="Chromosome"/>
</dbReference>
<evidence type="ECO:0000256" key="5">
    <source>
        <dbReference type="ARBA" id="ARBA00022670"/>
    </source>
</evidence>
<dbReference type="GO" id="GO:0016020">
    <property type="term" value="C:membrane"/>
    <property type="evidence" value="ECO:0007669"/>
    <property type="project" value="UniProtKB-SubCell"/>
</dbReference>
<accession>A0A0K1PBW2</accession>
<evidence type="ECO:0000256" key="2">
    <source>
        <dbReference type="ARBA" id="ARBA00009370"/>
    </source>
</evidence>